<dbReference type="STRING" id="1802593.A2172_04025"/>
<dbReference type="PANTHER" id="PTHR43221:SF1">
    <property type="entry name" value="PROTEASE HTPX"/>
    <property type="match status" value="1"/>
</dbReference>
<evidence type="ECO:0000256" key="10">
    <source>
        <dbReference type="ARBA" id="ARBA00023136"/>
    </source>
</evidence>
<organism evidence="14 15">
    <name type="scientific">Candidatus Woykebacteria bacterium RBG_13_40_15</name>
    <dbReference type="NCBI Taxonomy" id="1802593"/>
    <lineage>
        <taxon>Bacteria</taxon>
        <taxon>Candidatus Woykeibacteriota</taxon>
    </lineage>
</organism>
<evidence type="ECO:0000256" key="5">
    <source>
        <dbReference type="ARBA" id="ARBA00022723"/>
    </source>
</evidence>
<keyword evidence="6 11" id="KW-0378">Hydrolase</keyword>
<dbReference type="PANTHER" id="PTHR43221">
    <property type="entry name" value="PROTEASE HTPX"/>
    <property type="match status" value="1"/>
</dbReference>
<evidence type="ECO:0000256" key="7">
    <source>
        <dbReference type="ARBA" id="ARBA00022833"/>
    </source>
</evidence>
<evidence type="ECO:0000256" key="6">
    <source>
        <dbReference type="ARBA" id="ARBA00022801"/>
    </source>
</evidence>
<evidence type="ECO:0000256" key="3">
    <source>
        <dbReference type="ARBA" id="ARBA00022670"/>
    </source>
</evidence>
<evidence type="ECO:0000256" key="9">
    <source>
        <dbReference type="ARBA" id="ARBA00023049"/>
    </source>
</evidence>
<dbReference type="InterPro" id="IPR050083">
    <property type="entry name" value="HtpX_protease"/>
</dbReference>
<evidence type="ECO:0000259" key="13">
    <source>
        <dbReference type="Pfam" id="PF01435"/>
    </source>
</evidence>
<accession>A0A1G1W8P9</accession>
<feature type="non-terminal residue" evidence="14">
    <location>
        <position position="251"/>
    </location>
</feature>
<feature type="transmembrane region" description="Helical" evidence="12">
    <location>
        <begin position="162"/>
        <end position="185"/>
    </location>
</feature>
<sequence>MTVPTIYNQVDANRRKTIVLMFGFSLFIVIVAYLLVMAFGYEGPGALSVVGIILIISGFINLGSYYWSDKLVLGMMVAKPIEKKDNPELYRVVENLAIAAGIPSPKIYMIDDLAPNAFATGRDPSHSAIVFTTGLLNRLEKLELEGVAAHELSHIRNFDTRLMSIVVILVGTVALLADIFLRSLWWGSGRRDRRGGGAMIIIGILLAILAPVAAQLIKLAISRRREFLADSSGALLTRHPEGLASALLKIS</sequence>
<keyword evidence="4 12" id="KW-0812">Transmembrane</keyword>
<feature type="transmembrane region" description="Helical" evidence="12">
    <location>
        <begin position="45"/>
        <end position="67"/>
    </location>
</feature>
<dbReference type="Proteomes" id="UP000176631">
    <property type="component" value="Unassembled WGS sequence"/>
</dbReference>
<feature type="transmembrane region" description="Helical" evidence="12">
    <location>
        <begin position="197"/>
        <end position="217"/>
    </location>
</feature>
<dbReference type="Gene3D" id="3.30.2010.10">
    <property type="entry name" value="Metalloproteases ('zincins'), catalytic domain"/>
    <property type="match status" value="1"/>
</dbReference>
<comment type="caution">
    <text evidence="14">The sequence shown here is derived from an EMBL/GenBank/DDBJ whole genome shotgun (WGS) entry which is preliminary data.</text>
</comment>
<keyword evidence="10 12" id="KW-0472">Membrane</keyword>
<feature type="transmembrane region" description="Helical" evidence="12">
    <location>
        <begin position="18"/>
        <end position="39"/>
    </location>
</feature>
<keyword evidence="9 11" id="KW-0482">Metalloprotease</keyword>
<evidence type="ECO:0000313" key="14">
    <source>
        <dbReference type="EMBL" id="OGY24004.1"/>
    </source>
</evidence>
<evidence type="ECO:0000256" key="4">
    <source>
        <dbReference type="ARBA" id="ARBA00022692"/>
    </source>
</evidence>
<protein>
    <submittedName>
        <fullName evidence="14">Zinc metalloprotease HtpX</fullName>
    </submittedName>
</protein>
<evidence type="ECO:0000256" key="2">
    <source>
        <dbReference type="ARBA" id="ARBA00022475"/>
    </source>
</evidence>
<dbReference type="AlphaFoldDB" id="A0A1G1W8P9"/>
<feature type="domain" description="Peptidase M48" evidence="13">
    <location>
        <begin position="84"/>
        <end position="250"/>
    </location>
</feature>
<name>A0A1G1W8P9_9BACT</name>
<dbReference type="Pfam" id="PF01435">
    <property type="entry name" value="Peptidase_M48"/>
    <property type="match status" value="1"/>
</dbReference>
<keyword evidence="7 11" id="KW-0862">Zinc</keyword>
<comment type="similarity">
    <text evidence="11">Belongs to the peptidase M48 family.</text>
</comment>
<evidence type="ECO:0000256" key="11">
    <source>
        <dbReference type="RuleBase" id="RU003983"/>
    </source>
</evidence>
<keyword evidence="2" id="KW-1003">Cell membrane</keyword>
<keyword evidence="3 11" id="KW-0645">Protease</keyword>
<dbReference type="CDD" id="cd07340">
    <property type="entry name" value="M48B_Htpx_like"/>
    <property type="match status" value="1"/>
</dbReference>
<keyword evidence="5" id="KW-0479">Metal-binding</keyword>
<keyword evidence="8 12" id="KW-1133">Transmembrane helix</keyword>
<evidence type="ECO:0000313" key="15">
    <source>
        <dbReference type="Proteomes" id="UP000176631"/>
    </source>
</evidence>
<comment type="cofactor">
    <cofactor evidence="11">
        <name>Zn(2+)</name>
        <dbReference type="ChEBI" id="CHEBI:29105"/>
    </cofactor>
    <text evidence="11">Binds 1 zinc ion per subunit.</text>
</comment>
<evidence type="ECO:0000256" key="1">
    <source>
        <dbReference type="ARBA" id="ARBA00004651"/>
    </source>
</evidence>
<dbReference type="GO" id="GO:0005886">
    <property type="term" value="C:plasma membrane"/>
    <property type="evidence" value="ECO:0007669"/>
    <property type="project" value="UniProtKB-SubCell"/>
</dbReference>
<dbReference type="GO" id="GO:0046872">
    <property type="term" value="F:metal ion binding"/>
    <property type="evidence" value="ECO:0007669"/>
    <property type="project" value="UniProtKB-KW"/>
</dbReference>
<reference evidence="14 15" key="1">
    <citation type="journal article" date="2016" name="Nat. Commun.">
        <title>Thousands of microbial genomes shed light on interconnected biogeochemical processes in an aquifer system.</title>
        <authorList>
            <person name="Anantharaman K."/>
            <person name="Brown C.T."/>
            <person name="Hug L.A."/>
            <person name="Sharon I."/>
            <person name="Castelle C.J."/>
            <person name="Probst A.J."/>
            <person name="Thomas B.C."/>
            <person name="Singh A."/>
            <person name="Wilkins M.J."/>
            <person name="Karaoz U."/>
            <person name="Brodie E.L."/>
            <person name="Williams K.H."/>
            <person name="Hubbard S.S."/>
            <person name="Banfield J.F."/>
        </authorList>
    </citation>
    <scope>NUCLEOTIDE SEQUENCE [LARGE SCALE GENOMIC DNA]</scope>
</reference>
<dbReference type="InterPro" id="IPR001915">
    <property type="entry name" value="Peptidase_M48"/>
</dbReference>
<gene>
    <name evidence="14" type="ORF">A2172_04025</name>
</gene>
<dbReference type="EMBL" id="MHCP01000016">
    <property type="protein sequence ID" value="OGY24004.1"/>
    <property type="molecule type" value="Genomic_DNA"/>
</dbReference>
<comment type="subcellular location">
    <subcellularLocation>
        <location evidence="1">Cell membrane</location>
        <topology evidence="1">Multi-pass membrane protein</topology>
    </subcellularLocation>
</comment>
<dbReference type="GO" id="GO:0004222">
    <property type="term" value="F:metalloendopeptidase activity"/>
    <property type="evidence" value="ECO:0007669"/>
    <property type="project" value="InterPro"/>
</dbReference>
<proteinExistence type="inferred from homology"/>
<evidence type="ECO:0000256" key="8">
    <source>
        <dbReference type="ARBA" id="ARBA00022989"/>
    </source>
</evidence>
<dbReference type="GO" id="GO:0006508">
    <property type="term" value="P:proteolysis"/>
    <property type="evidence" value="ECO:0007669"/>
    <property type="project" value="UniProtKB-KW"/>
</dbReference>
<evidence type="ECO:0000256" key="12">
    <source>
        <dbReference type="SAM" id="Phobius"/>
    </source>
</evidence>